<comment type="caution">
    <text evidence="1">The sequence shown here is derived from an EMBL/GenBank/DDBJ whole genome shotgun (WGS) entry which is preliminary data.</text>
</comment>
<evidence type="ECO:0000313" key="1">
    <source>
        <dbReference type="EMBL" id="KAF9649015.1"/>
    </source>
</evidence>
<sequence length="268" mass="28294">MEDDGEDDLHARSSEDVEEVACATVVHMTKPSQSPTFAPSPTSHQLAHNVPPLPVHQNGVALAQSQQVMGGPQPHPAIAQFLHGNQHPHAAPPHHISTGGPIIANHQSPVSYENPAMIYDGYHSSQFGYNVPQSYTNGQLPPHILAQLAAEMEQKVTPGWYNNSTGQFTPPSSSGGPSPVGSPFGGVGGGLAGGYPIPQHRRYMEDGVIGRERSASTGSQGSPVRSYELVSGAHMENVPRWRDEGMVGASGPNPAAYSLLIRSSLGGR</sequence>
<protein>
    <submittedName>
        <fullName evidence="1">Uncharacterized protein</fullName>
    </submittedName>
</protein>
<evidence type="ECO:0000313" key="2">
    <source>
        <dbReference type="Proteomes" id="UP000886501"/>
    </source>
</evidence>
<reference evidence="1" key="2">
    <citation type="journal article" date="2020" name="Nat. Commun.">
        <title>Large-scale genome sequencing of mycorrhizal fungi provides insights into the early evolution of symbiotic traits.</title>
        <authorList>
            <person name="Miyauchi S."/>
            <person name="Kiss E."/>
            <person name="Kuo A."/>
            <person name="Drula E."/>
            <person name="Kohler A."/>
            <person name="Sanchez-Garcia M."/>
            <person name="Morin E."/>
            <person name="Andreopoulos B."/>
            <person name="Barry K.W."/>
            <person name="Bonito G."/>
            <person name="Buee M."/>
            <person name="Carver A."/>
            <person name="Chen C."/>
            <person name="Cichocki N."/>
            <person name="Clum A."/>
            <person name="Culley D."/>
            <person name="Crous P.W."/>
            <person name="Fauchery L."/>
            <person name="Girlanda M."/>
            <person name="Hayes R.D."/>
            <person name="Keri Z."/>
            <person name="LaButti K."/>
            <person name="Lipzen A."/>
            <person name="Lombard V."/>
            <person name="Magnuson J."/>
            <person name="Maillard F."/>
            <person name="Murat C."/>
            <person name="Nolan M."/>
            <person name="Ohm R.A."/>
            <person name="Pangilinan J."/>
            <person name="Pereira M.F."/>
            <person name="Perotto S."/>
            <person name="Peter M."/>
            <person name="Pfister S."/>
            <person name="Riley R."/>
            <person name="Sitrit Y."/>
            <person name="Stielow J.B."/>
            <person name="Szollosi G."/>
            <person name="Zifcakova L."/>
            <person name="Stursova M."/>
            <person name="Spatafora J.W."/>
            <person name="Tedersoo L."/>
            <person name="Vaario L.M."/>
            <person name="Yamada A."/>
            <person name="Yan M."/>
            <person name="Wang P."/>
            <person name="Xu J."/>
            <person name="Bruns T."/>
            <person name="Baldrian P."/>
            <person name="Vilgalys R."/>
            <person name="Dunand C."/>
            <person name="Henrissat B."/>
            <person name="Grigoriev I.V."/>
            <person name="Hibbett D."/>
            <person name="Nagy L.G."/>
            <person name="Martin F.M."/>
        </authorList>
    </citation>
    <scope>NUCLEOTIDE SEQUENCE</scope>
    <source>
        <strain evidence="1">P2</strain>
    </source>
</reference>
<organism evidence="1 2">
    <name type="scientific">Thelephora ganbajun</name>
    <name type="common">Ganba fungus</name>
    <dbReference type="NCBI Taxonomy" id="370292"/>
    <lineage>
        <taxon>Eukaryota</taxon>
        <taxon>Fungi</taxon>
        <taxon>Dikarya</taxon>
        <taxon>Basidiomycota</taxon>
        <taxon>Agaricomycotina</taxon>
        <taxon>Agaricomycetes</taxon>
        <taxon>Thelephorales</taxon>
        <taxon>Thelephoraceae</taxon>
        <taxon>Thelephora</taxon>
    </lineage>
</organism>
<keyword evidence="2" id="KW-1185">Reference proteome</keyword>
<dbReference type="EMBL" id="MU118004">
    <property type="protein sequence ID" value="KAF9649015.1"/>
    <property type="molecule type" value="Genomic_DNA"/>
</dbReference>
<gene>
    <name evidence="1" type="ORF">BDM02DRAFT_2004323</name>
</gene>
<proteinExistence type="predicted"/>
<name>A0ACB6ZGX0_THEGA</name>
<dbReference type="Proteomes" id="UP000886501">
    <property type="component" value="Unassembled WGS sequence"/>
</dbReference>
<reference evidence="1" key="1">
    <citation type="submission" date="2019-10" db="EMBL/GenBank/DDBJ databases">
        <authorList>
            <consortium name="DOE Joint Genome Institute"/>
            <person name="Kuo A."/>
            <person name="Miyauchi S."/>
            <person name="Kiss E."/>
            <person name="Drula E."/>
            <person name="Kohler A."/>
            <person name="Sanchez-Garcia M."/>
            <person name="Andreopoulos B."/>
            <person name="Barry K.W."/>
            <person name="Bonito G."/>
            <person name="Buee M."/>
            <person name="Carver A."/>
            <person name="Chen C."/>
            <person name="Cichocki N."/>
            <person name="Clum A."/>
            <person name="Culley D."/>
            <person name="Crous P.W."/>
            <person name="Fauchery L."/>
            <person name="Girlanda M."/>
            <person name="Hayes R."/>
            <person name="Keri Z."/>
            <person name="Labutti K."/>
            <person name="Lipzen A."/>
            <person name="Lombard V."/>
            <person name="Magnuson J."/>
            <person name="Maillard F."/>
            <person name="Morin E."/>
            <person name="Murat C."/>
            <person name="Nolan M."/>
            <person name="Ohm R."/>
            <person name="Pangilinan J."/>
            <person name="Pereira M."/>
            <person name="Perotto S."/>
            <person name="Peter M."/>
            <person name="Riley R."/>
            <person name="Sitrit Y."/>
            <person name="Stielow B."/>
            <person name="Szollosi G."/>
            <person name="Zifcakova L."/>
            <person name="Stursova M."/>
            <person name="Spatafora J.W."/>
            <person name="Tedersoo L."/>
            <person name="Vaario L.-M."/>
            <person name="Yamada A."/>
            <person name="Yan M."/>
            <person name="Wang P."/>
            <person name="Xu J."/>
            <person name="Bruns T."/>
            <person name="Baldrian P."/>
            <person name="Vilgalys R."/>
            <person name="Henrissat B."/>
            <person name="Grigoriev I.V."/>
            <person name="Hibbett D."/>
            <person name="Nagy L.G."/>
            <person name="Martin F.M."/>
        </authorList>
    </citation>
    <scope>NUCLEOTIDE SEQUENCE</scope>
    <source>
        <strain evidence="1">P2</strain>
    </source>
</reference>
<accession>A0ACB6ZGX0</accession>